<feature type="compositionally biased region" description="Gly residues" evidence="3">
    <location>
        <begin position="253"/>
        <end position="275"/>
    </location>
</feature>
<evidence type="ECO:0000256" key="2">
    <source>
        <dbReference type="ARBA" id="ARBA00023134"/>
    </source>
</evidence>
<gene>
    <name evidence="5" type="ORF">HYH03_015031</name>
</gene>
<feature type="domain" description="G" evidence="4">
    <location>
        <begin position="122"/>
        <end position="191"/>
    </location>
</feature>
<dbReference type="Pfam" id="PF01926">
    <property type="entry name" value="MMR_HSR1"/>
    <property type="match status" value="1"/>
</dbReference>
<evidence type="ECO:0000313" key="6">
    <source>
        <dbReference type="Proteomes" id="UP000612055"/>
    </source>
</evidence>
<feature type="compositionally biased region" description="Low complexity" evidence="3">
    <location>
        <begin position="380"/>
        <end position="389"/>
    </location>
</feature>
<dbReference type="InterPro" id="IPR027417">
    <property type="entry name" value="P-loop_NTPase"/>
</dbReference>
<reference evidence="5" key="1">
    <citation type="journal article" date="2020" name="bioRxiv">
        <title>Comparative genomics of Chlamydomonas.</title>
        <authorList>
            <person name="Craig R.J."/>
            <person name="Hasan A.R."/>
            <person name="Ness R.W."/>
            <person name="Keightley P.D."/>
        </authorList>
    </citation>
    <scope>NUCLEOTIDE SEQUENCE</scope>
    <source>
        <strain evidence="5">CCAP 11/70</strain>
    </source>
</reference>
<dbReference type="PRINTS" id="PR00326">
    <property type="entry name" value="GTP1OBG"/>
</dbReference>
<comment type="caution">
    <text evidence="5">The sequence shown here is derived from an EMBL/GenBank/DDBJ whole genome shotgun (WGS) entry which is preliminary data.</text>
</comment>
<organism evidence="5 6">
    <name type="scientific">Edaphochlamys debaryana</name>
    <dbReference type="NCBI Taxonomy" id="47281"/>
    <lineage>
        <taxon>Eukaryota</taxon>
        <taxon>Viridiplantae</taxon>
        <taxon>Chlorophyta</taxon>
        <taxon>core chlorophytes</taxon>
        <taxon>Chlorophyceae</taxon>
        <taxon>CS clade</taxon>
        <taxon>Chlamydomonadales</taxon>
        <taxon>Chlamydomonadales incertae sedis</taxon>
        <taxon>Edaphochlamys</taxon>
    </lineage>
</organism>
<dbReference type="CDD" id="cd01856">
    <property type="entry name" value="YlqF"/>
    <property type="match status" value="1"/>
</dbReference>
<protein>
    <recommendedName>
        <fullName evidence="4">G domain-containing protein</fullName>
    </recommendedName>
</protein>
<dbReference type="Proteomes" id="UP000612055">
    <property type="component" value="Unassembled WGS sequence"/>
</dbReference>
<accession>A0A836BRP1</accession>
<dbReference type="PANTHER" id="PTHR45782">
    <property type="entry name" value="MITOCHONDRIAL RIBOSOME-ASSOCIATED GTPASE 1"/>
    <property type="match status" value="1"/>
</dbReference>
<feature type="compositionally biased region" description="Basic and acidic residues" evidence="3">
    <location>
        <begin position="358"/>
        <end position="375"/>
    </location>
</feature>
<dbReference type="GO" id="GO:0005525">
    <property type="term" value="F:GTP binding"/>
    <property type="evidence" value="ECO:0007669"/>
    <property type="project" value="UniProtKB-KW"/>
</dbReference>
<evidence type="ECO:0000256" key="1">
    <source>
        <dbReference type="ARBA" id="ARBA00022741"/>
    </source>
</evidence>
<keyword evidence="1" id="KW-0547">Nucleotide-binding</keyword>
<feature type="compositionally biased region" description="Gly residues" evidence="3">
    <location>
        <begin position="334"/>
        <end position="344"/>
    </location>
</feature>
<evidence type="ECO:0000313" key="5">
    <source>
        <dbReference type="EMBL" id="KAG2486327.1"/>
    </source>
</evidence>
<dbReference type="EMBL" id="JAEHOE010000114">
    <property type="protein sequence ID" value="KAG2486327.1"/>
    <property type="molecule type" value="Genomic_DNA"/>
</dbReference>
<keyword evidence="6" id="KW-1185">Reference proteome</keyword>
<dbReference type="GO" id="GO:0005739">
    <property type="term" value="C:mitochondrion"/>
    <property type="evidence" value="ECO:0007669"/>
    <property type="project" value="TreeGrafter"/>
</dbReference>
<dbReference type="InterPro" id="IPR006073">
    <property type="entry name" value="GTP-bd"/>
</dbReference>
<evidence type="ECO:0000259" key="4">
    <source>
        <dbReference type="Pfam" id="PF01926"/>
    </source>
</evidence>
<name>A0A836BRP1_9CHLO</name>
<dbReference type="PANTHER" id="PTHR45782:SF4">
    <property type="entry name" value="MITOCHONDRIAL RIBOSOME-ASSOCIATED GTPASE 1"/>
    <property type="match status" value="1"/>
</dbReference>
<keyword evidence="2" id="KW-0342">GTP-binding</keyword>
<dbReference type="SUPFAM" id="SSF52540">
    <property type="entry name" value="P-loop containing nucleoside triphosphate hydrolases"/>
    <property type="match status" value="1"/>
</dbReference>
<dbReference type="AlphaFoldDB" id="A0A836BRP1"/>
<feature type="region of interest" description="Disordered" evidence="3">
    <location>
        <begin position="317"/>
        <end position="389"/>
    </location>
</feature>
<dbReference type="Gene3D" id="3.40.50.300">
    <property type="entry name" value="P-loop containing nucleotide triphosphate hydrolases"/>
    <property type="match status" value="1"/>
</dbReference>
<feature type="region of interest" description="Disordered" evidence="3">
    <location>
        <begin position="240"/>
        <end position="284"/>
    </location>
</feature>
<evidence type="ECO:0000256" key="3">
    <source>
        <dbReference type="SAM" id="MobiDB-lite"/>
    </source>
</evidence>
<dbReference type="OrthoDB" id="269151at2759"/>
<dbReference type="GO" id="GO:0003924">
    <property type="term" value="F:GTPase activity"/>
    <property type="evidence" value="ECO:0007669"/>
    <property type="project" value="TreeGrafter"/>
</dbReference>
<proteinExistence type="predicted"/>
<sequence length="466" mass="47483">MAARNVASWFPGHVAKALKQMEQNLKLVDLVVEVRDARLPLSSASSELQRLAAHKRRLVLLNKVDLAQPEATQAALSLLRAQGMQALPCEATREGSGTRLLDALLSAMPPPGGAAPRDLALVLVAGLPNTGKSSTINALKRAAGKRGLLEGEQAHTKTARAGPTPGVTRQMAGFKVCASPLVYLLDSPGVTPPALRDPGVARRLALAGLLPPGLVDEGELLGSLVQRLVSSERDRRELWAAADGHLPSSSSRRGGGGGGWGTSGSGHGPGGGPGGFAEARERQRRARSLGLARALYEVVSLPAPPPREWYPGIEDEMEMERDGPGGPVRSNTGAGAGPGPGSAGLGLSPAAGGSGSRGRGDQYARDSQPLKRDGGNWETSGQAGAGASKAAGAAAAAAAAAAQAEAEAQREAAAAVDAQLRADALVRALTRGAAVDAGRRAAAQRAVLEAFRSGALGRYTLDDVGG</sequence>
<dbReference type="GO" id="GO:0032543">
    <property type="term" value="P:mitochondrial translation"/>
    <property type="evidence" value="ECO:0007669"/>
    <property type="project" value="TreeGrafter"/>
</dbReference>